<keyword evidence="5" id="KW-1185">Reference proteome</keyword>
<dbReference type="PROSITE" id="PS51450">
    <property type="entry name" value="LRR"/>
    <property type="match status" value="5"/>
</dbReference>
<dbReference type="PANTHER" id="PTHR47566:SF1">
    <property type="entry name" value="PROTEIN NUD1"/>
    <property type="match status" value="1"/>
</dbReference>
<reference evidence="3" key="1">
    <citation type="submission" date="2023-06" db="EMBL/GenBank/DDBJ databases">
        <authorList>
            <person name="Kurt Z."/>
        </authorList>
    </citation>
    <scope>NUCLEOTIDE SEQUENCE</scope>
</reference>
<dbReference type="GO" id="GO:0035591">
    <property type="term" value="F:signaling adaptor activity"/>
    <property type="evidence" value="ECO:0007669"/>
    <property type="project" value="TreeGrafter"/>
</dbReference>
<dbReference type="PANTHER" id="PTHR47566">
    <property type="match status" value="1"/>
</dbReference>
<gene>
    <name evidence="3" type="ORF">HINF_LOCUS24543</name>
    <name evidence="4" type="ORF">HINF_LOCUS30219</name>
</gene>
<name>A0AA86UCP3_9EUKA</name>
<dbReference type="InterPro" id="IPR025875">
    <property type="entry name" value="Leu-rich_rpt_4"/>
</dbReference>
<dbReference type="InterPro" id="IPR052574">
    <property type="entry name" value="CDIRP"/>
</dbReference>
<accession>A0AA86UCP3</accession>
<dbReference type="Gene3D" id="3.80.10.10">
    <property type="entry name" value="Ribonuclease Inhibitor"/>
    <property type="match status" value="1"/>
</dbReference>
<dbReference type="InterPro" id="IPR032675">
    <property type="entry name" value="LRR_dom_sf"/>
</dbReference>
<dbReference type="Proteomes" id="UP001642409">
    <property type="component" value="Unassembled WGS sequence"/>
</dbReference>
<evidence type="ECO:0000313" key="3">
    <source>
        <dbReference type="EMBL" id="CAI9936898.1"/>
    </source>
</evidence>
<dbReference type="EMBL" id="CATOUU010000642">
    <property type="protein sequence ID" value="CAI9936898.1"/>
    <property type="molecule type" value="Genomic_DNA"/>
</dbReference>
<organism evidence="3">
    <name type="scientific">Hexamita inflata</name>
    <dbReference type="NCBI Taxonomy" id="28002"/>
    <lineage>
        <taxon>Eukaryota</taxon>
        <taxon>Metamonada</taxon>
        <taxon>Diplomonadida</taxon>
        <taxon>Hexamitidae</taxon>
        <taxon>Hexamitinae</taxon>
        <taxon>Hexamita</taxon>
    </lineage>
</organism>
<dbReference type="SUPFAM" id="SSF52058">
    <property type="entry name" value="L domain-like"/>
    <property type="match status" value="1"/>
</dbReference>
<proteinExistence type="predicted"/>
<evidence type="ECO:0000256" key="2">
    <source>
        <dbReference type="ARBA" id="ARBA00022737"/>
    </source>
</evidence>
<dbReference type="AlphaFoldDB" id="A0AA86UCP3"/>
<dbReference type="EMBL" id="CAXDID020000098">
    <property type="protein sequence ID" value="CAL6025381.1"/>
    <property type="molecule type" value="Genomic_DNA"/>
</dbReference>
<evidence type="ECO:0000313" key="5">
    <source>
        <dbReference type="Proteomes" id="UP001642409"/>
    </source>
</evidence>
<reference evidence="4 5" key="2">
    <citation type="submission" date="2024-07" db="EMBL/GenBank/DDBJ databases">
        <authorList>
            <person name="Akdeniz Z."/>
        </authorList>
    </citation>
    <scope>NUCLEOTIDE SEQUENCE [LARGE SCALE GENOMIC DNA]</scope>
</reference>
<dbReference type="SMART" id="SM00365">
    <property type="entry name" value="LRR_SD22"/>
    <property type="match status" value="5"/>
</dbReference>
<evidence type="ECO:0000256" key="1">
    <source>
        <dbReference type="ARBA" id="ARBA00022614"/>
    </source>
</evidence>
<keyword evidence="2" id="KW-0677">Repeat</keyword>
<sequence>MKQTKQELEDIQNQYYEKHSTRVKPDGTLKIKRDIALKDLSFISRLNVKNLYISRCVNISFENIPSQSCEELMVNYCQLKNLNGISQFNKLKYLNLSHDKIRVLSPLRNMNFLDTLSVQYNEVITLQPLSNLFNLTNLYISCNQITNLYPIRNLTQLVCLFASQNKITDLNGIQQLKKLKELYLLDNMITDISPLSECCCLTQLYLQRNQITDISPLQNSKLIHLSVEENYVISFQAWNKLERTFKIGNQKAPNSQQILISKRMKFIFTTRLHLERIKQKHQVLSNLYSSSLCKTISEMNNLTTDQLNLSNSLLLVFGTAEQASQ</sequence>
<comment type="caution">
    <text evidence="3">The sequence shown here is derived from an EMBL/GenBank/DDBJ whole genome shotgun (WGS) entry which is preliminary data.</text>
</comment>
<dbReference type="InterPro" id="IPR001611">
    <property type="entry name" value="Leu-rich_rpt"/>
</dbReference>
<dbReference type="Pfam" id="PF12799">
    <property type="entry name" value="LRR_4"/>
    <property type="match status" value="1"/>
</dbReference>
<evidence type="ECO:0000313" key="4">
    <source>
        <dbReference type="EMBL" id="CAL6025381.1"/>
    </source>
</evidence>
<protein>
    <submittedName>
        <fullName evidence="3">Uncharacterized protein</fullName>
    </submittedName>
</protein>
<keyword evidence="1" id="KW-0433">Leucine-rich repeat</keyword>